<dbReference type="Proteomes" id="UP000008932">
    <property type="component" value="Chromosome"/>
</dbReference>
<dbReference type="EMBL" id="CP002881">
    <property type="protein sequence ID" value="AEJ04237.1"/>
    <property type="molecule type" value="Genomic_DNA"/>
</dbReference>
<reference evidence="2 3" key="1">
    <citation type="journal article" date="2011" name="J. Bacteriol.">
        <title>Complete Genome Sequence of the Type Strain Pseudomonas stutzeri CGMCC 1.1803.</title>
        <authorList>
            <person name="Chen M."/>
            <person name="Yan Y."/>
            <person name="Zhang W."/>
            <person name="Lu W."/>
            <person name="Wang J."/>
            <person name="Ping S."/>
            <person name="Lin M."/>
        </authorList>
    </citation>
    <scope>NUCLEOTIDE SEQUENCE [LARGE SCALE GENOMIC DNA]</scope>
    <source>
        <strain evidence="3">ATCC 17588 / DSM 5190 / CCUG 11256 / JCM 5965 / LMG 11199 / NCIMB 11358 / Stanier 221</strain>
    </source>
</reference>
<sequence length="61" mass="7049">MIRHTAMDDGYRRFVANDGSAFGDSIIRKAIRHTAMHRFATSKQQNAPHEGEAFSLQWRMQ</sequence>
<organism evidence="2 3">
    <name type="scientific">Stutzerimonas stutzeri (strain ATCC 17588 / DSM 5190 / CCUG 11256 / JCM 5965 / LMG 11199 / NBRC 14165 / NCIMB 11358 / Stanier 221)</name>
    <name type="common">Pseudomonas stutzeri</name>
    <dbReference type="NCBI Taxonomy" id="96563"/>
    <lineage>
        <taxon>Bacteria</taxon>
        <taxon>Pseudomonadati</taxon>
        <taxon>Pseudomonadota</taxon>
        <taxon>Gammaproteobacteria</taxon>
        <taxon>Pseudomonadales</taxon>
        <taxon>Pseudomonadaceae</taxon>
        <taxon>Stutzerimonas</taxon>
    </lineage>
</organism>
<evidence type="ECO:0000256" key="1">
    <source>
        <dbReference type="SAM" id="MobiDB-lite"/>
    </source>
</evidence>
<dbReference type="HOGENOM" id="CLU_209200_0_0_6"/>
<name>F8GZX4_STUS2</name>
<feature type="region of interest" description="Disordered" evidence="1">
    <location>
        <begin position="40"/>
        <end position="61"/>
    </location>
</feature>
<dbReference type="KEGG" id="psz:PSTAB_0956"/>
<protein>
    <submittedName>
        <fullName evidence="2">Uncharacterized protein</fullName>
    </submittedName>
</protein>
<dbReference type="AlphaFoldDB" id="F8GZX4"/>
<proteinExistence type="predicted"/>
<reference key="2">
    <citation type="submission" date="2011-06" db="EMBL/GenBank/DDBJ databases">
        <title>Complete Genome Sequence of Pseudomonas stutzeri Strain CGMCC 1.1803.</title>
        <authorList>
            <person name="Yan Y."/>
            <person name="Chen M."/>
            <person name="Lu W."/>
            <person name="Zhang W."/>
            <person name="Ping S."/>
            <person name="Lin M."/>
        </authorList>
    </citation>
    <scope>NUCLEOTIDE SEQUENCE</scope>
    <source>
        <strain>ATCC 17588</strain>
    </source>
</reference>
<evidence type="ECO:0000313" key="3">
    <source>
        <dbReference type="Proteomes" id="UP000008932"/>
    </source>
</evidence>
<evidence type="ECO:0000313" key="2">
    <source>
        <dbReference type="EMBL" id="AEJ04237.1"/>
    </source>
</evidence>
<reference evidence="3" key="3">
    <citation type="submission" date="2011-06" db="EMBL/GenBank/DDBJ databases">
        <title>Complete genome sequence of Pseudomonas stutzeri strain CGMCC 1.1803.</title>
        <authorList>
            <person name="Yan Y."/>
            <person name="Chen M."/>
            <person name="Lu W."/>
            <person name="Zhang W."/>
            <person name="Ping S."/>
            <person name="Lin M."/>
        </authorList>
    </citation>
    <scope>NUCLEOTIDE SEQUENCE [LARGE SCALE GENOMIC DNA]</scope>
    <source>
        <strain evidence="3">ATCC 17588 / DSM 5190 / CCUG 11256 / JCM 5965 / LMG 11199 / NCIMB 11358 / Stanier 221</strain>
    </source>
</reference>
<gene>
    <name evidence="2" type="ordered locus">PSTAB_0956</name>
</gene>
<accession>F8GZX4</accession>